<keyword evidence="1" id="KW-0695">RNA-directed DNA polymerase</keyword>
<proteinExistence type="predicted"/>
<organism evidence="1">
    <name type="scientific">Tanacetum cinerariifolium</name>
    <name type="common">Dalmatian daisy</name>
    <name type="synonym">Chrysanthemum cinerariifolium</name>
    <dbReference type="NCBI Taxonomy" id="118510"/>
    <lineage>
        <taxon>Eukaryota</taxon>
        <taxon>Viridiplantae</taxon>
        <taxon>Streptophyta</taxon>
        <taxon>Embryophyta</taxon>
        <taxon>Tracheophyta</taxon>
        <taxon>Spermatophyta</taxon>
        <taxon>Magnoliopsida</taxon>
        <taxon>eudicotyledons</taxon>
        <taxon>Gunneridae</taxon>
        <taxon>Pentapetalae</taxon>
        <taxon>asterids</taxon>
        <taxon>campanulids</taxon>
        <taxon>Asterales</taxon>
        <taxon>Asteraceae</taxon>
        <taxon>Asteroideae</taxon>
        <taxon>Anthemideae</taxon>
        <taxon>Anthemidinae</taxon>
        <taxon>Tanacetum</taxon>
    </lineage>
</organism>
<sequence>MNELPVRLNILRLTEIKEALFDIDEQKAPGPDGFSAKFFKAAWNIIGKDMCLAVQEFFQTGKLLGNDILKVVGVSGKEIQFPLLVHYVTVIKQALEDFSNVSGLNPHLKKALYSLGVLTLRNKTKFCKFFLSPLENFQSYTLGYHLSLNTKKDYMWVKWIYEERLKGTSIWKIEHDARTSWGWRNLLKIRDKIGHHIWHTIENGKNTVI</sequence>
<dbReference type="AlphaFoldDB" id="A0A6L2JPP0"/>
<name>A0A6L2JPP0_TANCI</name>
<comment type="caution">
    <text evidence="1">The sequence shown here is derived from an EMBL/GenBank/DDBJ whole genome shotgun (WGS) entry which is preliminary data.</text>
</comment>
<gene>
    <name evidence="1" type="ORF">Tci_010728</name>
</gene>
<evidence type="ECO:0000313" key="1">
    <source>
        <dbReference type="EMBL" id="GEU38750.1"/>
    </source>
</evidence>
<dbReference type="EMBL" id="BKCJ010001089">
    <property type="protein sequence ID" value="GEU38750.1"/>
    <property type="molecule type" value="Genomic_DNA"/>
</dbReference>
<keyword evidence="1" id="KW-0548">Nucleotidyltransferase</keyword>
<keyword evidence="1" id="KW-0808">Transferase</keyword>
<dbReference type="GO" id="GO:0003964">
    <property type="term" value="F:RNA-directed DNA polymerase activity"/>
    <property type="evidence" value="ECO:0007669"/>
    <property type="project" value="UniProtKB-KW"/>
</dbReference>
<protein>
    <submittedName>
        <fullName evidence="1">RNA-directed DNA polymerase, eukaryota, reverse transcriptase zinc-binding domain protein</fullName>
    </submittedName>
</protein>
<accession>A0A6L2JPP0</accession>
<reference evidence="1" key="1">
    <citation type="journal article" date="2019" name="Sci. Rep.">
        <title>Draft genome of Tanacetum cinerariifolium, the natural source of mosquito coil.</title>
        <authorList>
            <person name="Yamashiro T."/>
            <person name="Shiraishi A."/>
            <person name="Satake H."/>
            <person name="Nakayama K."/>
        </authorList>
    </citation>
    <scope>NUCLEOTIDE SEQUENCE</scope>
</reference>